<dbReference type="Proteomes" id="UP001432062">
    <property type="component" value="Chromosome"/>
</dbReference>
<reference evidence="2" key="1">
    <citation type="submission" date="2022-10" db="EMBL/GenBank/DDBJ databases">
        <title>The complete genomes of actinobacterial strains from the NBC collection.</title>
        <authorList>
            <person name="Joergensen T.S."/>
            <person name="Alvarez Arevalo M."/>
            <person name="Sterndorff E.B."/>
            <person name="Faurdal D."/>
            <person name="Vuksanovic O."/>
            <person name="Mourched A.-S."/>
            <person name="Charusanti P."/>
            <person name="Shaw S."/>
            <person name="Blin K."/>
            <person name="Weber T."/>
        </authorList>
    </citation>
    <scope>NUCLEOTIDE SEQUENCE</scope>
    <source>
        <strain evidence="2">NBC_01482</strain>
    </source>
</reference>
<sequence>MTDEQATYRIGWDQLPAAVRAVIERRSHARVQMVTVPSGGFSHGMAALLKLDDGRTVFAKAIPSDDTLALRYHSEADTVSRLPAVVPTPAVLFSIESAGWVVTVFEAVPGWHPRLDRPRELAAVLDVVEQLAVVLTPNPLAEVPTIEQSYGPELTGWRQFAEHGPPADLDRWSLRNLDRLAELEATWPDLAAGDTLLHTDLRPDNMLYRKDRGVVVVDWAWPCSGAAWVDLVSLMPSLLADGIDPDPILATHPTTVDTDPAAITAFVCAMSGYWARNSRLPAQPRSPNLRVHQAEKACISREWLTKRITMPGR</sequence>
<proteinExistence type="predicted"/>
<dbReference type="RefSeq" id="WP_329409223.1">
    <property type="nucleotide sequence ID" value="NZ_CP109441.1"/>
</dbReference>
<gene>
    <name evidence="2" type="ORF">OG563_42735</name>
</gene>
<evidence type="ECO:0000259" key="1">
    <source>
        <dbReference type="Pfam" id="PF01636"/>
    </source>
</evidence>
<evidence type="ECO:0000313" key="2">
    <source>
        <dbReference type="EMBL" id="WUV45735.1"/>
    </source>
</evidence>
<dbReference type="Pfam" id="PF01636">
    <property type="entry name" value="APH"/>
    <property type="match status" value="1"/>
</dbReference>
<feature type="domain" description="Aminoglycoside phosphotransferase" evidence="1">
    <location>
        <begin position="48"/>
        <end position="235"/>
    </location>
</feature>
<dbReference type="InterPro" id="IPR011009">
    <property type="entry name" value="Kinase-like_dom_sf"/>
</dbReference>
<dbReference type="SUPFAM" id="SSF56112">
    <property type="entry name" value="Protein kinase-like (PK-like)"/>
    <property type="match status" value="1"/>
</dbReference>
<evidence type="ECO:0000313" key="3">
    <source>
        <dbReference type="Proteomes" id="UP001432062"/>
    </source>
</evidence>
<dbReference type="Gene3D" id="3.90.1200.10">
    <property type="match status" value="1"/>
</dbReference>
<accession>A0ABZ1YR61</accession>
<organism evidence="2 3">
    <name type="scientific">Nocardia vinacea</name>
    <dbReference type="NCBI Taxonomy" id="96468"/>
    <lineage>
        <taxon>Bacteria</taxon>
        <taxon>Bacillati</taxon>
        <taxon>Actinomycetota</taxon>
        <taxon>Actinomycetes</taxon>
        <taxon>Mycobacteriales</taxon>
        <taxon>Nocardiaceae</taxon>
        <taxon>Nocardia</taxon>
    </lineage>
</organism>
<dbReference type="EMBL" id="CP109441">
    <property type="protein sequence ID" value="WUV45735.1"/>
    <property type="molecule type" value="Genomic_DNA"/>
</dbReference>
<dbReference type="InterPro" id="IPR002575">
    <property type="entry name" value="Aminoglycoside_PTrfase"/>
</dbReference>
<keyword evidence="3" id="KW-1185">Reference proteome</keyword>
<protein>
    <submittedName>
        <fullName evidence="2">Phosphotransferase</fullName>
    </submittedName>
</protein>
<name>A0ABZ1YR61_9NOCA</name>